<dbReference type="EMBL" id="CP042425">
    <property type="protein sequence ID" value="QEL14943.1"/>
    <property type="molecule type" value="Genomic_DNA"/>
</dbReference>
<dbReference type="Proteomes" id="UP000324974">
    <property type="component" value="Chromosome"/>
</dbReference>
<evidence type="ECO:0000313" key="2">
    <source>
        <dbReference type="EMBL" id="QEL14943.1"/>
    </source>
</evidence>
<dbReference type="RefSeq" id="WP_149109798.1">
    <property type="nucleotide sequence ID" value="NZ_CP042425.1"/>
</dbReference>
<keyword evidence="2" id="KW-0121">Carboxypeptidase</keyword>
<feature type="compositionally biased region" description="Basic and acidic residues" evidence="1">
    <location>
        <begin position="95"/>
        <end position="109"/>
    </location>
</feature>
<dbReference type="GO" id="GO:0004180">
    <property type="term" value="F:carboxypeptidase activity"/>
    <property type="evidence" value="ECO:0007669"/>
    <property type="project" value="UniProtKB-KW"/>
</dbReference>
<dbReference type="OrthoDB" id="287681at2"/>
<reference evidence="3" key="1">
    <citation type="submission" date="2019-08" db="EMBL/GenBank/DDBJ databases">
        <title>Limnoglobus roseus gen. nov., sp. nov., a novel freshwater planctomycete with a giant genome from the family Gemmataceae.</title>
        <authorList>
            <person name="Kulichevskaya I.S."/>
            <person name="Naumoff D.G."/>
            <person name="Miroshnikov K."/>
            <person name="Ivanova A."/>
            <person name="Philippov D.A."/>
            <person name="Hakobyan A."/>
            <person name="Rijpstra I.C."/>
            <person name="Sinninghe Damste J.S."/>
            <person name="Liesack W."/>
            <person name="Dedysh S.N."/>
        </authorList>
    </citation>
    <scope>NUCLEOTIDE SEQUENCE [LARGE SCALE GENOMIC DNA]</scope>
    <source>
        <strain evidence="3">PX52</strain>
    </source>
</reference>
<organism evidence="2 3">
    <name type="scientific">Limnoglobus roseus</name>
    <dbReference type="NCBI Taxonomy" id="2598579"/>
    <lineage>
        <taxon>Bacteria</taxon>
        <taxon>Pseudomonadati</taxon>
        <taxon>Planctomycetota</taxon>
        <taxon>Planctomycetia</taxon>
        <taxon>Gemmatales</taxon>
        <taxon>Gemmataceae</taxon>
        <taxon>Limnoglobus</taxon>
    </lineage>
</organism>
<dbReference type="AlphaFoldDB" id="A0A5C1A9S7"/>
<proteinExistence type="predicted"/>
<feature type="region of interest" description="Disordered" evidence="1">
    <location>
        <begin position="85"/>
        <end position="111"/>
    </location>
</feature>
<evidence type="ECO:0000256" key="1">
    <source>
        <dbReference type="SAM" id="MobiDB-lite"/>
    </source>
</evidence>
<name>A0A5C1A9S7_9BACT</name>
<evidence type="ECO:0000313" key="3">
    <source>
        <dbReference type="Proteomes" id="UP000324974"/>
    </source>
</evidence>
<dbReference type="KEGG" id="lrs:PX52LOC_01844"/>
<keyword evidence="2" id="KW-0645">Protease</keyword>
<accession>A0A5C1A9S7</accession>
<sequence length="140" mass="14274">MHRFIRCAVITAGLLVAAGCGGEGDKAKVSGSVTFNGKPVDDGYIVFRAADGKGGEAGAPITSGKYSLSASPGQKMVLVSAGTHPDVAKPMSSEEASKQKVDPTKKPAEFIDPAAKGNNAKIEVKSGNEQSFDFALTSGS</sequence>
<keyword evidence="3" id="KW-1185">Reference proteome</keyword>
<protein>
    <submittedName>
        <fullName evidence="2">Carboxypeptidase regulatory-like domain-containing protein</fullName>
    </submittedName>
</protein>
<dbReference type="PROSITE" id="PS51257">
    <property type="entry name" value="PROKAR_LIPOPROTEIN"/>
    <property type="match status" value="1"/>
</dbReference>
<gene>
    <name evidence="2" type="ORF">PX52LOC_01844</name>
</gene>
<keyword evidence="2" id="KW-0378">Hydrolase</keyword>